<keyword evidence="5" id="KW-1185">Reference proteome</keyword>
<dbReference type="InterPro" id="IPR003591">
    <property type="entry name" value="Leu-rich_rpt_typical-subtyp"/>
</dbReference>
<dbReference type="Pfam" id="PF13855">
    <property type="entry name" value="LRR_8"/>
    <property type="match status" value="2"/>
</dbReference>
<dbReference type="SUPFAM" id="SSF52058">
    <property type="entry name" value="L domain-like"/>
    <property type="match status" value="1"/>
</dbReference>
<evidence type="ECO:0000313" key="4">
    <source>
        <dbReference type="EMBL" id="KAA0188393.1"/>
    </source>
</evidence>
<evidence type="ECO:0000256" key="1">
    <source>
        <dbReference type="ARBA" id="ARBA00022614"/>
    </source>
</evidence>
<dbReference type="InterPro" id="IPR050216">
    <property type="entry name" value="LRR_domain-containing"/>
</dbReference>
<feature type="region of interest" description="Disordered" evidence="3">
    <location>
        <begin position="235"/>
        <end position="279"/>
    </location>
</feature>
<dbReference type="PANTHER" id="PTHR48051">
    <property type="match status" value="1"/>
</dbReference>
<evidence type="ECO:0000256" key="3">
    <source>
        <dbReference type="SAM" id="MobiDB-lite"/>
    </source>
</evidence>
<protein>
    <submittedName>
        <fullName evidence="4">Leucine-rich repeat-containing protein 40</fullName>
    </submittedName>
</protein>
<dbReference type="PROSITE" id="PS51450">
    <property type="entry name" value="LRR"/>
    <property type="match status" value="4"/>
</dbReference>
<dbReference type="SMART" id="SM00369">
    <property type="entry name" value="LRR_TYP"/>
    <property type="match status" value="11"/>
</dbReference>
<feature type="compositionally biased region" description="Basic and acidic residues" evidence="3">
    <location>
        <begin position="260"/>
        <end position="270"/>
    </location>
</feature>
<keyword evidence="2" id="KW-0677">Repeat</keyword>
<dbReference type="AlphaFoldDB" id="A0A8E0RNJ8"/>
<proteinExistence type="predicted"/>
<dbReference type="Gene3D" id="3.80.10.10">
    <property type="entry name" value="Ribonuclease Inhibitor"/>
    <property type="match status" value="4"/>
</dbReference>
<organism evidence="4 5">
    <name type="scientific">Fasciolopsis buskii</name>
    <dbReference type="NCBI Taxonomy" id="27845"/>
    <lineage>
        <taxon>Eukaryota</taxon>
        <taxon>Metazoa</taxon>
        <taxon>Spiralia</taxon>
        <taxon>Lophotrochozoa</taxon>
        <taxon>Platyhelminthes</taxon>
        <taxon>Trematoda</taxon>
        <taxon>Digenea</taxon>
        <taxon>Plagiorchiida</taxon>
        <taxon>Echinostomata</taxon>
        <taxon>Echinostomatoidea</taxon>
        <taxon>Fasciolidae</taxon>
        <taxon>Fasciolopsis</taxon>
    </lineage>
</organism>
<comment type="caution">
    <text evidence="4">The sequence shown here is derived from an EMBL/GenBank/DDBJ whole genome shotgun (WGS) entry which is preliminary data.</text>
</comment>
<keyword evidence="1" id="KW-0433">Leucine-rich repeat</keyword>
<name>A0A8E0RNJ8_9TREM</name>
<feature type="non-terminal residue" evidence="4">
    <location>
        <position position="541"/>
    </location>
</feature>
<dbReference type="Proteomes" id="UP000728185">
    <property type="component" value="Unassembled WGS sequence"/>
</dbReference>
<reference evidence="4" key="1">
    <citation type="submission" date="2019-05" db="EMBL/GenBank/DDBJ databases">
        <title>Annotation for the trematode Fasciolopsis buski.</title>
        <authorList>
            <person name="Choi Y.-J."/>
        </authorList>
    </citation>
    <scope>NUCLEOTIDE SEQUENCE</scope>
    <source>
        <strain evidence="4">HT</strain>
        <tissue evidence="4">Whole worm</tissue>
    </source>
</reference>
<evidence type="ECO:0000256" key="2">
    <source>
        <dbReference type="ARBA" id="ARBA00022737"/>
    </source>
</evidence>
<feature type="compositionally biased region" description="Low complexity" evidence="3">
    <location>
        <begin position="243"/>
        <end position="259"/>
    </location>
</feature>
<dbReference type="OrthoDB" id="660555at2759"/>
<dbReference type="PANTHER" id="PTHR48051:SF1">
    <property type="entry name" value="RAS SUPPRESSOR PROTEIN 1"/>
    <property type="match status" value="1"/>
</dbReference>
<dbReference type="InterPro" id="IPR001611">
    <property type="entry name" value="Leu-rich_rpt"/>
</dbReference>
<dbReference type="GO" id="GO:0005737">
    <property type="term" value="C:cytoplasm"/>
    <property type="evidence" value="ECO:0007669"/>
    <property type="project" value="TreeGrafter"/>
</dbReference>
<dbReference type="PRINTS" id="PR00019">
    <property type="entry name" value="LEURICHRPT"/>
</dbReference>
<sequence>ANKLHTLPAGLTRLRGLTQLDVSNNQLERIDGDLSNLVNLDQMDLSENRLTSFPDHLPPTVRQLNLSHNHLEQLPSGILDQVPSLQSLDISSNLLSSLSLFGASQSGDNRHQLVTLRATFNRFTELPSLNGLKLLKEVYLSDNRITTVDLQKLNGCPIATLDLARNKIAKLPDGIPVAFPELVRLDVSANEISVLPTELGLMDRLQVLLVDCNPLRSIRHNVLSGGTEAIKTLLRQRHRPDSTPETASASSTTAPNAEPQHQDLTLKEQAPRSPPAVPKGTHVIKAECISAPTVRAGPVISQTSCDSPLPCVNASYILDWSSGPHSAQTKKFPELPDPDSTEAWLAAAAGPHMSAVNVRTLHLAYRKLTSLPTGLFAFAPTLTSLVLENNKLTDLPDQLDSLSRLSTLDLTRNQFRSIPAPVGRLPALTTLRLDQNPLGPDCSLSVLTDGSVHTTLEHLSLRSCQLTHTPEPSQLKPDCMPNLSYLDLSDNSIATIPAELGLCTQLKSVQLGGNTFRVPRPAILTKGTPAVLEYLRSRLPL</sequence>
<dbReference type="Pfam" id="PF00560">
    <property type="entry name" value="LRR_1"/>
    <property type="match status" value="1"/>
</dbReference>
<gene>
    <name evidence="4" type="ORF">FBUS_05543</name>
</gene>
<dbReference type="SUPFAM" id="SSF52047">
    <property type="entry name" value="RNI-like"/>
    <property type="match status" value="1"/>
</dbReference>
<dbReference type="InterPro" id="IPR032675">
    <property type="entry name" value="LRR_dom_sf"/>
</dbReference>
<dbReference type="EMBL" id="LUCM01008443">
    <property type="protein sequence ID" value="KAA0188393.1"/>
    <property type="molecule type" value="Genomic_DNA"/>
</dbReference>
<dbReference type="SMART" id="SM00364">
    <property type="entry name" value="LRR_BAC"/>
    <property type="match status" value="9"/>
</dbReference>
<evidence type="ECO:0000313" key="5">
    <source>
        <dbReference type="Proteomes" id="UP000728185"/>
    </source>
</evidence>
<accession>A0A8E0RNJ8</accession>